<gene>
    <name evidence="1" type="ORF">TorRG33x02_191340</name>
</gene>
<protein>
    <submittedName>
        <fullName evidence="1">Uncharacterized protein</fullName>
    </submittedName>
</protein>
<dbReference type="AlphaFoldDB" id="A0A2P5EHQ9"/>
<comment type="caution">
    <text evidence="1">The sequence shown here is derived from an EMBL/GenBank/DDBJ whole genome shotgun (WGS) entry which is preliminary data.</text>
</comment>
<proteinExistence type="predicted"/>
<organism evidence="1 2">
    <name type="scientific">Trema orientale</name>
    <name type="common">Charcoal tree</name>
    <name type="synonym">Celtis orientalis</name>
    <dbReference type="NCBI Taxonomy" id="63057"/>
    <lineage>
        <taxon>Eukaryota</taxon>
        <taxon>Viridiplantae</taxon>
        <taxon>Streptophyta</taxon>
        <taxon>Embryophyta</taxon>
        <taxon>Tracheophyta</taxon>
        <taxon>Spermatophyta</taxon>
        <taxon>Magnoliopsida</taxon>
        <taxon>eudicotyledons</taxon>
        <taxon>Gunneridae</taxon>
        <taxon>Pentapetalae</taxon>
        <taxon>rosids</taxon>
        <taxon>fabids</taxon>
        <taxon>Rosales</taxon>
        <taxon>Cannabaceae</taxon>
        <taxon>Trema</taxon>
    </lineage>
</organism>
<evidence type="ECO:0000313" key="1">
    <source>
        <dbReference type="EMBL" id="PON85034.1"/>
    </source>
</evidence>
<accession>A0A2P5EHQ9</accession>
<sequence>MDMINPSAYKKFAPVLFNLNLYNTVLSALSANNICPLSQNTYFLFLCNKDEQQHALLRIINNKVTNMAFK</sequence>
<dbReference type="InParanoid" id="A0A2P5EHQ9"/>
<reference evidence="2" key="1">
    <citation type="submission" date="2016-06" db="EMBL/GenBank/DDBJ databases">
        <title>Parallel loss of symbiosis genes in relatives of nitrogen-fixing non-legume Parasponia.</title>
        <authorList>
            <person name="Van Velzen R."/>
            <person name="Holmer R."/>
            <person name="Bu F."/>
            <person name="Rutten L."/>
            <person name="Van Zeijl A."/>
            <person name="Liu W."/>
            <person name="Santuari L."/>
            <person name="Cao Q."/>
            <person name="Sharma T."/>
            <person name="Shen D."/>
            <person name="Roswanjaya Y."/>
            <person name="Wardhani T."/>
            <person name="Kalhor M.S."/>
            <person name="Jansen J."/>
            <person name="Van den Hoogen J."/>
            <person name="Gungor B."/>
            <person name="Hartog M."/>
            <person name="Hontelez J."/>
            <person name="Verver J."/>
            <person name="Yang W.-C."/>
            <person name="Schijlen E."/>
            <person name="Repin R."/>
            <person name="Schilthuizen M."/>
            <person name="Schranz E."/>
            <person name="Heidstra R."/>
            <person name="Miyata K."/>
            <person name="Fedorova E."/>
            <person name="Kohlen W."/>
            <person name="Bisseling T."/>
            <person name="Smit S."/>
            <person name="Geurts R."/>
        </authorList>
    </citation>
    <scope>NUCLEOTIDE SEQUENCE [LARGE SCALE GENOMIC DNA]</scope>
    <source>
        <strain evidence="2">cv. RG33-2</strain>
    </source>
</reference>
<keyword evidence="2" id="KW-1185">Reference proteome</keyword>
<name>A0A2P5EHQ9_TREOI</name>
<dbReference type="EMBL" id="JXTC01000153">
    <property type="protein sequence ID" value="PON85034.1"/>
    <property type="molecule type" value="Genomic_DNA"/>
</dbReference>
<dbReference type="Proteomes" id="UP000237000">
    <property type="component" value="Unassembled WGS sequence"/>
</dbReference>
<evidence type="ECO:0000313" key="2">
    <source>
        <dbReference type="Proteomes" id="UP000237000"/>
    </source>
</evidence>
<dbReference type="OrthoDB" id="10311210at2759"/>